<reference evidence="1" key="1">
    <citation type="journal article" date="2020" name="Nature">
        <title>Giant virus diversity and host interactions through global metagenomics.</title>
        <authorList>
            <person name="Schulz F."/>
            <person name="Roux S."/>
            <person name="Paez-Espino D."/>
            <person name="Jungbluth S."/>
            <person name="Walsh D.A."/>
            <person name="Denef V.J."/>
            <person name="McMahon K.D."/>
            <person name="Konstantinidis K.T."/>
            <person name="Eloe-Fadrosh E.A."/>
            <person name="Kyrpides N.C."/>
            <person name="Woyke T."/>
        </authorList>
    </citation>
    <scope>NUCLEOTIDE SEQUENCE</scope>
    <source>
        <strain evidence="1">GVMAG-M-3300027804-48</strain>
    </source>
</reference>
<dbReference type="AlphaFoldDB" id="A0A6C0LJS9"/>
<dbReference type="EMBL" id="MN740489">
    <property type="protein sequence ID" value="QHU29442.1"/>
    <property type="molecule type" value="Genomic_DNA"/>
</dbReference>
<evidence type="ECO:0000313" key="1">
    <source>
        <dbReference type="EMBL" id="QHU29442.1"/>
    </source>
</evidence>
<accession>A0A6C0LJS9</accession>
<proteinExistence type="predicted"/>
<sequence length="72" mass="8787">MSGIYDERYGDIWFEEEDPTSEFYNPKCCRDVYIDLVNGVFDVDLNDYEDEEEEEEDEDYWEYYAGDEFADF</sequence>
<name>A0A6C0LJS9_9ZZZZ</name>
<protein>
    <submittedName>
        <fullName evidence="1">Uncharacterized protein</fullName>
    </submittedName>
</protein>
<organism evidence="1">
    <name type="scientific">viral metagenome</name>
    <dbReference type="NCBI Taxonomy" id="1070528"/>
    <lineage>
        <taxon>unclassified sequences</taxon>
        <taxon>metagenomes</taxon>
        <taxon>organismal metagenomes</taxon>
    </lineage>
</organism>